<keyword evidence="2" id="KW-1185">Reference proteome</keyword>
<gene>
    <name evidence="1" type="ORF">PG991_008233</name>
</gene>
<sequence length="533" mass="59767">MTLATLANLNADVLHLIVDELFRIHPWTSPAQEANMSRRCLVELMRLNRNTYSALRHRLYRHIRVSSTRSLALLVRTLLERNDLRGVPYSFAAVPTWGKRAVNVDELLWAEVARSGTGEAGDSRIRRVLDVIANNNNAKDGGGHHGVPIANLFMAAFHLMTNLQSVSVTQPVLVSMDPEWLASLVASIRQLDSEGPRRAPLHQLEIVMKKVRPPVSPGTLASLDLTSVESLAVDFGKSDTYLALAELPTLDLPNLTRLKLTQNTHRDRNVLHQIPSLYAGKEKRAADDDSSRPGLKELWLRQKEWPAGPELEQTLHNCRATLETLRLDTLGPSFACPQLLLPSLLPQLSRLEHLDVDAGMLWPALYEWRYTYHADGPATWEGPADAPLAAVLPRSLRRLRVAYGSTWTQRWGAQRRMKQILESLARFVEDHAGGGGMYPHLRELECWTRQRPEDGWACGRGLQWRYLGKEASDPVVEACARNGCNVATYRTIAKVDGPMPQNFSSGEGTRDPSRPASRFTRCTYIYGITQHES</sequence>
<accession>A0ABR1RQM0</accession>
<comment type="caution">
    <text evidence="1">The sequence shown here is derived from an EMBL/GenBank/DDBJ whole genome shotgun (WGS) entry which is preliminary data.</text>
</comment>
<dbReference type="EMBL" id="JAQQWI010000011">
    <property type="protein sequence ID" value="KAK8017157.1"/>
    <property type="molecule type" value="Genomic_DNA"/>
</dbReference>
<reference evidence="1 2" key="1">
    <citation type="submission" date="2023-01" db="EMBL/GenBank/DDBJ databases">
        <title>Analysis of 21 Apiospora genomes using comparative genomics revels a genus with tremendous synthesis potential of carbohydrate active enzymes and secondary metabolites.</title>
        <authorList>
            <person name="Sorensen T."/>
        </authorList>
    </citation>
    <scope>NUCLEOTIDE SEQUENCE [LARGE SCALE GENOMIC DNA]</scope>
    <source>
        <strain evidence="1 2">CBS 20057</strain>
    </source>
</reference>
<name>A0ABR1RQM0_9PEZI</name>
<protein>
    <submittedName>
        <fullName evidence="1">Uncharacterized protein</fullName>
    </submittedName>
</protein>
<evidence type="ECO:0000313" key="1">
    <source>
        <dbReference type="EMBL" id="KAK8017157.1"/>
    </source>
</evidence>
<organism evidence="1 2">
    <name type="scientific">Apiospora marii</name>
    <dbReference type="NCBI Taxonomy" id="335849"/>
    <lineage>
        <taxon>Eukaryota</taxon>
        <taxon>Fungi</taxon>
        <taxon>Dikarya</taxon>
        <taxon>Ascomycota</taxon>
        <taxon>Pezizomycotina</taxon>
        <taxon>Sordariomycetes</taxon>
        <taxon>Xylariomycetidae</taxon>
        <taxon>Amphisphaeriales</taxon>
        <taxon>Apiosporaceae</taxon>
        <taxon>Apiospora</taxon>
    </lineage>
</organism>
<evidence type="ECO:0000313" key="2">
    <source>
        <dbReference type="Proteomes" id="UP001396898"/>
    </source>
</evidence>
<dbReference type="Proteomes" id="UP001396898">
    <property type="component" value="Unassembled WGS sequence"/>
</dbReference>
<proteinExistence type="predicted"/>